<evidence type="ECO:0000313" key="2">
    <source>
        <dbReference type="Proteomes" id="UP000034956"/>
    </source>
</evidence>
<accession>A0A0G1X9V0</accession>
<proteinExistence type="predicted"/>
<dbReference type="Proteomes" id="UP000034956">
    <property type="component" value="Unassembled WGS sequence"/>
</dbReference>
<evidence type="ECO:0008006" key="3">
    <source>
        <dbReference type="Google" id="ProtNLM"/>
    </source>
</evidence>
<gene>
    <name evidence="1" type="ORF">UY23_C0004G0045</name>
</gene>
<protein>
    <recommendedName>
        <fullName evidence="3">Thioredoxin domain-containing protein</fullName>
    </recommendedName>
</protein>
<comment type="caution">
    <text evidence="1">The sequence shown here is derived from an EMBL/GenBank/DDBJ whole genome shotgun (WGS) entry which is preliminary data.</text>
</comment>
<evidence type="ECO:0000313" key="1">
    <source>
        <dbReference type="EMBL" id="KKU91100.1"/>
    </source>
</evidence>
<dbReference type="Gene3D" id="3.40.30.10">
    <property type="entry name" value="Glutaredoxin"/>
    <property type="match status" value="1"/>
</dbReference>
<dbReference type="SUPFAM" id="SSF52833">
    <property type="entry name" value="Thioredoxin-like"/>
    <property type="match status" value="1"/>
</dbReference>
<reference evidence="1 2" key="1">
    <citation type="journal article" date="2015" name="Nature">
        <title>rRNA introns, odd ribosomes, and small enigmatic genomes across a large radiation of phyla.</title>
        <authorList>
            <person name="Brown C.T."/>
            <person name="Hug L.A."/>
            <person name="Thomas B.C."/>
            <person name="Sharon I."/>
            <person name="Castelle C.J."/>
            <person name="Singh A."/>
            <person name="Wilkins M.J."/>
            <person name="Williams K.H."/>
            <person name="Banfield J.F."/>
        </authorList>
    </citation>
    <scope>NUCLEOTIDE SEQUENCE [LARGE SCALE GENOMIC DNA]</scope>
</reference>
<dbReference type="InterPro" id="IPR036249">
    <property type="entry name" value="Thioredoxin-like_sf"/>
</dbReference>
<dbReference type="EMBL" id="LCPF01000004">
    <property type="protein sequence ID" value="KKU91100.1"/>
    <property type="molecule type" value="Genomic_DNA"/>
</dbReference>
<name>A0A0G1X9V0_9BACT</name>
<dbReference type="AlphaFoldDB" id="A0A0G1X9V0"/>
<sequence length="82" mass="9823">MYFYGQECEHCERMNPLIDKLEKENNVELEKFETWHDEANAKLAEEYDQNLCGGVPFFYNTKSKEWICGETSYEKLKEWALS</sequence>
<organism evidence="1 2">
    <name type="scientific">Candidatus Jorgensenbacteria bacterium GW2011_GWA1_48_11</name>
    <dbReference type="NCBI Taxonomy" id="1618660"/>
    <lineage>
        <taxon>Bacteria</taxon>
        <taxon>Candidatus Joergenseniibacteriota</taxon>
    </lineage>
</organism>